<reference evidence="2 3" key="1">
    <citation type="submission" date="2019-04" db="EMBL/GenBank/DDBJ databases">
        <title>Genome sequence of strain 7209-2.</title>
        <authorList>
            <person name="Gao J."/>
            <person name="Sun J."/>
        </authorList>
    </citation>
    <scope>NUCLEOTIDE SEQUENCE [LARGE SCALE GENOMIC DNA]</scope>
    <source>
        <strain evidence="2 3">7209-2</strain>
    </source>
</reference>
<feature type="transmembrane region" description="Helical" evidence="1">
    <location>
        <begin position="21"/>
        <end position="42"/>
    </location>
</feature>
<accession>A0ABY2QVD0</accession>
<comment type="caution">
    <text evidence="2">The sequence shown here is derived from an EMBL/GenBank/DDBJ whole genome shotgun (WGS) entry which is preliminary data.</text>
</comment>
<dbReference type="EMBL" id="STGT01000004">
    <property type="protein sequence ID" value="THV12833.1"/>
    <property type="molecule type" value="Genomic_DNA"/>
</dbReference>
<keyword evidence="1" id="KW-0472">Membrane</keyword>
<feature type="transmembrane region" description="Helical" evidence="1">
    <location>
        <begin position="48"/>
        <end position="77"/>
    </location>
</feature>
<keyword evidence="1" id="KW-0812">Transmembrane</keyword>
<keyword evidence="1" id="KW-1133">Transmembrane helix</keyword>
<name>A0ABY2QVD0_9HYPH</name>
<keyword evidence="3" id="KW-1185">Reference proteome</keyword>
<protein>
    <submittedName>
        <fullName evidence="2">Uncharacterized protein</fullName>
    </submittedName>
</protein>
<evidence type="ECO:0000313" key="2">
    <source>
        <dbReference type="EMBL" id="THV12833.1"/>
    </source>
</evidence>
<organism evidence="2 3">
    <name type="scientific">Rhizobium rhizophilum</name>
    <dbReference type="NCBI Taxonomy" id="1850373"/>
    <lineage>
        <taxon>Bacteria</taxon>
        <taxon>Pseudomonadati</taxon>
        <taxon>Pseudomonadota</taxon>
        <taxon>Alphaproteobacteria</taxon>
        <taxon>Hyphomicrobiales</taxon>
        <taxon>Rhizobiaceae</taxon>
        <taxon>Rhizobium/Agrobacterium group</taxon>
        <taxon>Rhizobium</taxon>
    </lineage>
</organism>
<sequence>MASADHQRVIVIDPSDAVTGMGFAFGVVGALVGIAAAVYLTPSFSLALVGYCLVAAFAGGSAGIVTGGLVGAIFAVVRGVIVRPASRESES</sequence>
<evidence type="ECO:0000313" key="3">
    <source>
        <dbReference type="Proteomes" id="UP000309667"/>
    </source>
</evidence>
<dbReference type="Proteomes" id="UP000309667">
    <property type="component" value="Unassembled WGS sequence"/>
</dbReference>
<evidence type="ECO:0000256" key="1">
    <source>
        <dbReference type="SAM" id="Phobius"/>
    </source>
</evidence>
<gene>
    <name evidence="2" type="ORF">E9677_17640</name>
</gene>
<proteinExistence type="predicted"/>